<dbReference type="PANTHER" id="PTHR45138">
    <property type="entry name" value="REGULATORY COMPONENTS OF SENSORY TRANSDUCTION SYSTEM"/>
    <property type="match status" value="1"/>
</dbReference>
<dbReference type="EMBL" id="JBHLZN010000001">
    <property type="protein sequence ID" value="MFB9884998.1"/>
    <property type="molecule type" value="Genomic_DNA"/>
</dbReference>
<organism evidence="5 6">
    <name type="scientific">Balneatrix alpica</name>
    <dbReference type="NCBI Taxonomy" id="75684"/>
    <lineage>
        <taxon>Bacteria</taxon>
        <taxon>Pseudomonadati</taxon>
        <taxon>Pseudomonadota</taxon>
        <taxon>Gammaproteobacteria</taxon>
        <taxon>Oceanospirillales</taxon>
        <taxon>Balneatrichaceae</taxon>
        <taxon>Balneatrix</taxon>
    </lineage>
</organism>
<dbReference type="NCBIfam" id="TIGR00254">
    <property type="entry name" value="GGDEF"/>
    <property type="match status" value="1"/>
</dbReference>
<dbReference type="Pfam" id="PF00990">
    <property type="entry name" value="GGDEF"/>
    <property type="match status" value="1"/>
</dbReference>
<comment type="caution">
    <text evidence="5">The sequence shown here is derived from an EMBL/GenBank/DDBJ whole genome shotgun (WGS) entry which is preliminary data.</text>
</comment>
<evidence type="ECO:0000313" key="6">
    <source>
        <dbReference type="Proteomes" id="UP001589628"/>
    </source>
</evidence>
<dbReference type="Gene3D" id="3.30.450.40">
    <property type="match status" value="1"/>
</dbReference>
<evidence type="ECO:0000259" key="4">
    <source>
        <dbReference type="PROSITE" id="PS50887"/>
    </source>
</evidence>
<dbReference type="InterPro" id="IPR007435">
    <property type="entry name" value="DUF484"/>
</dbReference>
<dbReference type="Pfam" id="PF04340">
    <property type="entry name" value="DUF484"/>
    <property type="match status" value="1"/>
</dbReference>
<dbReference type="InterPro" id="IPR000160">
    <property type="entry name" value="GGDEF_dom"/>
</dbReference>
<dbReference type="CDD" id="cd01949">
    <property type="entry name" value="GGDEF"/>
    <property type="match status" value="1"/>
</dbReference>
<accession>A0ABV5Z8N3</accession>
<dbReference type="Gene3D" id="3.30.70.270">
    <property type="match status" value="1"/>
</dbReference>
<feature type="coiled-coil region" evidence="3">
    <location>
        <begin position="9"/>
        <end position="36"/>
    </location>
</feature>
<dbReference type="InterPro" id="IPR029787">
    <property type="entry name" value="Nucleotide_cyclase"/>
</dbReference>
<feature type="domain" description="GGDEF" evidence="4">
    <location>
        <begin position="228"/>
        <end position="368"/>
    </location>
</feature>
<dbReference type="SMART" id="SM00267">
    <property type="entry name" value="GGDEF"/>
    <property type="match status" value="1"/>
</dbReference>
<comment type="catalytic activity">
    <reaction evidence="2">
        <text>2 GTP = 3',3'-c-di-GMP + 2 diphosphate</text>
        <dbReference type="Rhea" id="RHEA:24898"/>
        <dbReference type="ChEBI" id="CHEBI:33019"/>
        <dbReference type="ChEBI" id="CHEBI:37565"/>
        <dbReference type="ChEBI" id="CHEBI:58805"/>
        <dbReference type="EC" id="2.7.7.65"/>
    </reaction>
</comment>
<reference evidence="5 6" key="1">
    <citation type="submission" date="2024-09" db="EMBL/GenBank/DDBJ databases">
        <authorList>
            <person name="Sun Q."/>
            <person name="Mori K."/>
        </authorList>
    </citation>
    <scope>NUCLEOTIDE SEQUENCE [LARGE SCALE GENOMIC DNA]</scope>
    <source>
        <strain evidence="5 6">ATCC 51285</strain>
    </source>
</reference>
<dbReference type="PROSITE" id="PS50887">
    <property type="entry name" value="GGDEF"/>
    <property type="match status" value="1"/>
</dbReference>
<evidence type="ECO:0000256" key="3">
    <source>
        <dbReference type="SAM" id="Coils"/>
    </source>
</evidence>
<evidence type="ECO:0000256" key="2">
    <source>
        <dbReference type="ARBA" id="ARBA00034247"/>
    </source>
</evidence>
<dbReference type="InterPro" id="IPR029016">
    <property type="entry name" value="GAF-like_dom_sf"/>
</dbReference>
<dbReference type="RefSeq" id="WP_051527753.1">
    <property type="nucleotide sequence ID" value="NZ_JBHLZN010000001.1"/>
</dbReference>
<keyword evidence="3" id="KW-0175">Coiled coil</keyword>
<dbReference type="SUPFAM" id="SSF55781">
    <property type="entry name" value="GAF domain-like"/>
    <property type="match status" value="1"/>
</dbReference>
<dbReference type="Proteomes" id="UP001589628">
    <property type="component" value="Unassembled WGS sequence"/>
</dbReference>
<proteinExistence type="predicted"/>
<evidence type="ECO:0000313" key="5">
    <source>
        <dbReference type="EMBL" id="MFB9884998.1"/>
    </source>
</evidence>
<gene>
    <name evidence="5" type="ORF">ACFFLH_01055</name>
</gene>
<evidence type="ECO:0000256" key="1">
    <source>
        <dbReference type="ARBA" id="ARBA00012528"/>
    </source>
</evidence>
<sequence>MSDASAPQQPSLEERYAQLEQAFNELLQDAQQHQLALNTFRALELELLKANTLSKLLDTLLEGLLQSFKLDGVRLWLLDPEQKIEELLGESFSQLSQLGLRLESSYDLLRQRFNQSEPRLGAVSPLQYHELGWPSQIKSHAILPLCRQEHLIGALVLGSQHPQRYHQSQGQDMLHHFASITAVCIENTINQESLRQLSLRDALTQLWNRRYFDKALKEGLERACQGSYPLSCLLVDIDHFKRINDTYGHPAGDKALTQVAEVLRSQVRQTDIIARYGGEEFAVLLPGCDHEQALRIAESMRQQTGKKVLKNSQGQSFTLTLSLGLTTYTPHGGQRPAPSLATQILLEADNALYQAKRNGRNQVVFSERSGEEEAISLPPLFDH</sequence>
<keyword evidence="6" id="KW-1185">Reference proteome</keyword>
<dbReference type="InterPro" id="IPR043128">
    <property type="entry name" value="Rev_trsase/Diguanyl_cyclase"/>
</dbReference>
<name>A0ABV5Z8N3_9GAMM</name>
<dbReference type="SUPFAM" id="SSF55073">
    <property type="entry name" value="Nucleotide cyclase"/>
    <property type="match status" value="1"/>
</dbReference>
<dbReference type="EC" id="2.7.7.65" evidence="1"/>
<dbReference type="PANTHER" id="PTHR45138:SF9">
    <property type="entry name" value="DIGUANYLATE CYCLASE DGCM-RELATED"/>
    <property type="match status" value="1"/>
</dbReference>
<dbReference type="InterPro" id="IPR050469">
    <property type="entry name" value="Diguanylate_Cyclase"/>
</dbReference>
<protein>
    <recommendedName>
        <fullName evidence="1">diguanylate cyclase</fullName>
        <ecNumber evidence="1">2.7.7.65</ecNumber>
    </recommendedName>
</protein>